<keyword evidence="6 8" id="KW-0418">Kinase</keyword>
<name>A0A3S4WHH1_9ACTO</name>
<dbReference type="HAMAP" id="MF_00456">
    <property type="entry name" value="ProB"/>
    <property type="match status" value="1"/>
</dbReference>
<protein>
    <recommendedName>
        <fullName evidence="8">Glutamate 5-kinase</fullName>
        <ecNumber evidence="8">2.7.2.11</ecNumber>
    </recommendedName>
    <alternativeName>
        <fullName evidence="8">Gamma-glutamyl kinase</fullName>
        <shortName evidence="8">GK</shortName>
    </alternativeName>
</protein>
<dbReference type="CDD" id="cd04242">
    <property type="entry name" value="AAK_G5K_ProB"/>
    <property type="match status" value="1"/>
</dbReference>
<keyword evidence="5 8" id="KW-0547">Nucleotide-binding</keyword>
<dbReference type="PROSITE" id="PS00902">
    <property type="entry name" value="GLUTAMATE_5_KINASE"/>
    <property type="match status" value="1"/>
</dbReference>
<dbReference type="Gene3D" id="2.30.130.10">
    <property type="entry name" value="PUA domain"/>
    <property type="match status" value="1"/>
</dbReference>
<dbReference type="GO" id="GO:0004349">
    <property type="term" value="F:glutamate 5-kinase activity"/>
    <property type="evidence" value="ECO:0007669"/>
    <property type="project" value="UniProtKB-UniRule"/>
</dbReference>
<dbReference type="InterPro" id="IPR011529">
    <property type="entry name" value="Glu_5kinase"/>
</dbReference>
<dbReference type="GO" id="GO:0005524">
    <property type="term" value="F:ATP binding"/>
    <property type="evidence" value="ECO:0007669"/>
    <property type="project" value="UniProtKB-KW"/>
</dbReference>
<evidence type="ECO:0000256" key="2">
    <source>
        <dbReference type="ARBA" id="ARBA00022605"/>
    </source>
</evidence>
<dbReference type="InterPro" id="IPR015947">
    <property type="entry name" value="PUA-like_sf"/>
</dbReference>
<dbReference type="GO" id="GO:0005829">
    <property type="term" value="C:cytosol"/>
    <property type="evidence" value="ECO:0007669"/>
    <property type="project" value="TreeGrafter"/>
</dbReference>
<evidence type="ECO:0000256" key="3">
    <source>
        <dbReference type="ARBA" id="ARBA00022650"/>
    </source>
</evidence>
<feature type="binding site" evidence="8">
    <location>
        <begin position="222"/>
        <end position="228"/>
    </location>
    <ligand>
        <name>ATP</name>
        <dbReference type="ChEBI" id="CHEBI:30616"/>
    </ligand>
</feature>
<dbReference type="PROSITE" id="PS50890">
    <property type="entry name" value="PUA"/>
    <property type="match status" value="1"/>
</dbReference>
<evidence type="ECO:0000313" key="11">
    <source>
        <dbReference type="Proteomes" id="UP000269542"/>
    </source>
</evidence>
<dbReference type="PRINTS" id="PR00474">
    <property type="entry name" value="GLU5KINASE"/>
</dbReference>
<dbReference type="EC" id="2.7.2.11" evidence="8"/>
<keyword evidence="4 8" id="KW-0808">Transferase</keyword>
<keyword evidence="7 8" id="KW-0067">ATP-binding</keyword>
<dbReference type="PANTHER" id="PTHR43654">
    <property type="entry name" value="GLUTAMATE 5-KINASE"/>
    <property type="match status" value="1"/>
</dbReference>
<keyword evidence="3 8" id="KW-0641">Proline biosynthesis</keyword>
<feature type="binding site" evidence="8">
    <location>
        <position position="62"/>
    </location>
    <ligand>
        <name>substrate</name>
    </ligand>
</feature>
<keyword evidence="1 8" id="KW-0963">Cytoplasm</keyword>
<proteinExistence type="inferred from homology"/>
<feature type="binding site" evidence="8">
    <location>
        <position position="161"/>
    </location>
    <ligand>
        <name>substrate</name>
    </ligand>
</feature>
<organism evidence="10 11">
    <name type="scientific">Trueperella bialowiezensis</name>
    <dbReference type="NCBI Taxonomy" id="312285"/>
    <lineage>
        <taxon>Bacteria</taxon>
        <taxon>Bacillati</taxon>
        <taxon>Actinomycetota</taxon>
        <taxon>Actinomycetes</taxon>
        <taxon>Actinomycetales</taxon>
        <taxon>Actinomycetaceae</taxon>
        <taxon>Trueperella</taxon>
    </lineage>
</organism>
<evidence type="ECO:0000256" key="5">
    <source>
        <dbReference type="ARBA" id="ARBA00022741"/>
    </source>
</evidence>
<gene>
    <name evidence="8 10" type="primary">proB</name>
    <name evidence="10" type="ORF">NCTC13354_01780</name>
</gene>
<reference evidence="10 11" key="1">
    <citation type="submission" date="2018-12" db="EMBL/GenBank/DDBJ databases">
        <authorList>
            <consortium name="Pathogen Informatics"/>
        </authorList>
    </citation>
    <scope>NUCLEOTIDE SEQUENCE [LARGE SCALE GENOMIC DNA]</scope>
    <source>
        <strain evidence="10 11">NCTC13354</strain>
    </source>
</reference>
<dbReference type="NCBIfam" id="TIGR01027">
    <property type="entry name" value="proB"/>
    <property type="match status" value="1"/>
</dbReference>
<evidence type="ECO:0000256" key="8">
    <source>
        <dbReference type="HAMAP-Rule" id="MF_00456"/>
    </source>
</evidence>
<sequence length="368" mass="38240">MAGVQHLLSNRALLGQAPRIVIKIGSSSLTRGGSLARDQIAQLVDVLGPAHVRGQQIVLVSSGSIAAGLQPLGFRRRPADVRDQQAASMVGQSHLIQAYTDEFARYGVTIGQALLTPDDVVDRRHYNNVQSALQRLLHLGVIPIVNENDAVVTDELRFGDNDRLAALVAHIVDATALILLTDVDGLYSGPPGTPGATLISEVADMDELAGFTITGKGSEVGTGGMATKVEAARIATSGGVATLLASTADLGAALAGETVGTWFLPRSKRIPARDLWLRHAAAVKGTITVDDGAKNALRSGGASLLAVGVTDVRGTIAAGDLVSIVDSNGVEVARGLSAFSTAELNAYMHKRSAPRPVVHADDLVLPTK</sequence>
<comment type="catalytic activity">
    <reaction evidence="8">
        <text>L-glutamate + ATP = L-glutamyl 5-phosphate + ADP</text>
        <dbReference type="Rhea" id="RHEA:14877"/>
        <dbReference type="ChEBI" id="CHEBI:29985"/>
        <dbReference type="ChEBI" id="CHEBI:30616"/>
        <dbReference type="ChEBI" id="CHEBI:58274"/>
        <dbReference type="ChEBI" id="CHEBI:456216"/>
        <dbReference type="EC" id="2.7.2.11"/>
    </reaction>
</comment>
<dbReference type="Pfam" id="PF00696">
    <property type="entry name" value="AA_kinase"/>
    <property type="match status" value="1"/>
</dbReference>
<dbReference type="PIRSF" id="PIRSF000729">
    <property type="entry name" value="GK"/>
    <property type="match status" value="1"/>
</dbReference>
<dbReference type="InterPro" id="IPR036393">
    <property type="entry name" value="AceGlu_kinase-like_sf"/>
</dbReference>
<evidence type="ECO:0000313" key="10">
    <source>
        <dbReference type="EMBL" id="VEI14049.1"/>
    </source>
</evidence>
<dbReference type="InterPro" id="IPR036974">
    <property type="entry name" value="PUA_sf"/>
</dbReference>
<evidence type="ECO:0000256" key="7">
    <source>
        <dbReference type="ARBA" id="ARBA00022840"/>
    </source>
</evidence>
<keyword evidence="2 8" id="KW-0028">Amino-acid biosynthesis</keyword>
<dbReference type="FunFam" id="3.40.1160.10:FF:000018">
    <property type="entry name" value="Glutamate 5-kinase"/>
    <property type="match status" value="1"/>
</dbReference>
<dbReference type="GO" id="GO:0003723">
    <property type="term" value="F:RNA binding"/>
    <property type="evidence" value="ECO:0007669"/>
    <property type="project" value="InterPro"/>
</dbReference>
<dbReference type="SUPFAM" id="SSF88697">
    <property type="entry name" value="PUA domain-like"/>
    <property type="match status" value="1"/>
</dbReference>
<evidence type="ECO:0000256" key="1">
    <source>
        <dbReference type="ARBA" id="ARBA00022490"/>
    </source>
</evidence>
<dbReference type="SUPFAM" id="SSF53633">
    <property type="entry name" value="Carbamate kinase-like"/>
    <property type="match status" value="1"/>
</dbReference>
<dbReference type="Gene3D" id="3.40.1160.10">
    <property type="entry name" value="Acetylglutamate kinase-like"/>
    <property type="match status" value="1"/>
</dbReference>
<dbReference type="KEGG" id="tbw:NCTC13354_01780"/>
<accession>A0A3S4WHH1</accession>
<evidence type="ECO:0000256" key="4">
    <source>
        <dbReference type="ARBA" id="ARBA00022679"/>
    </source>
</evidence>
<dbReference type="CDD" id="cd21157">
    <property type="entry name" value="PUA_G5K"/>
    <property type="match status" value="1"/>
</dbReference>
<comment type="pathway">
    <text evidence="8">Amino-acid biosynthesis; L-proline biosynthesis; L-glutamate 5-semialdehyde from L-glutamate: step 1/2.</text>
</comment>
<dbReference type="EMBL" id="LR134476">
    <property type="protein sequence ID" value="VEI14049.1"/>
    <property type="molecule type" value="Genomic_DNA"/>
</dbReference>
<dbReference type="PANTHER" id="PTHR43654:SF1">
    <property type="entry name" value="ISOPENTENYL PHOSPHATE KINASE"/>
    <property type="match status" value="1"/>
</dbReference>
<dbReference type="OrthoDB" id="9804434at2"/>
<dbReference type="SMART" id="SM00359">
    <property type="entry name" value="PUA"/>
    <property type="match status" value="1"/>
</dbReference>
<dbReference type="InterPro" id="IPR001057">
    <property type="entry name" value="Glu/AcGlu_kinase"/>
</dbReference>
<evidence type="ECO:0000256" key="6">
    <source>
        <dbReference type="ARBA" id="ARBA00022777"/>
    </source>
</evidence>
<feature type="binding site" evidence="8">
    <location>
        <position position="149"/>
    </location>
    <ligand>
        <name>substrate</name>
    </ligand>
</feature>
<dbReference type="UniPathway" id="UPA00098">
    <property type="reaction ID" value="UER00359"/>
</dbReference>
<dbReference type="Proteomes" id="UP000269542">
    <property type="component" value="Chromosome"/>
</dbReference>
<comment type="function">
    <text evidence="8">Catalyzes the transfer of a phosphate group to glutamate to form L-glutamate 5-phosphate.</text>
</comment>
<comment type="similarity">
    <text evidence="8">Belongs to the glutamate 5-kinase family.</text>
</comment>
<dbReference type="InterPro" id="IPR005715">
    <property type="entry name" value="Glu_5kinase/COase_Synthase"/>
</dbReference>
<comment type="subcellular location">
    <subcellularLocation>
        <location evidence="8">Cytoplasm</location>
    </subcellularLocation>
</comment>
<dbReference type="AlphaFoldDB" id="A0A3S4WHH1"/>
<feature type="binding site" evidence="8">
    <location>
        <position position="23"/>
    </location>
    <ligand>
        <name>ATP</name>
        <dbReference type="ChEBI" id="CHEBI:30616"/>
    </ligand>
</feature>
<feature type="domain" description="PUA" evidence="9">
    <location>
        <begin position="285"/>
        <end position="364"/>
    </location>
</feature>
<dbReference type="GO" id="GO:0055129">
    <property type="term" value="P:L-proline biosynthetic process"/>
    <property type="evidence" value="ECO:0007669"/>
    <property type="project" value="UniProtKB-UniRule"/>
</dbReference>
<dbReference type="InterPro" id="IPR001048">
    <property type="entry name" value="Asp/Glu/Uridylate_kinase"/>
</dbReference>
<keyword evidence="11" id="KW-1185">Reference proteome</keyword>
<dbReference type="InterPro" id="IPR002478">
    <property type="entry name" value="PUA"/>
</dbReference>
<feature type="binding site" evidence="8">
    <location>
        <begin position="181"/>
        <end position="182"/>
    </location>
    <ligand>
        <name>ATP</name>
        <dbReference type="ChEBI" id="CHEBI:30616"/>
    </ligand>
</feature>
<evidence type="ECO:0000259" key="9">
    <source>
        <dbReference type="SMART" id="SM00359"/>
    </source>
</evidence>
<dbReference type="InterPro" id="IPR019797">
    <property type="entry name" value="Glutamate_5-kinase_CS"/>
</dbReference>
<dbReference type="Pfam" id="PF01472">
    <property type="entry name" value="PUA"/>
    <property type="match status" value="1"/>
</dbReference>
<dbReference type="InterPro" id="IPR041739">
    <property type="entry name" value="G5K_ProB"/>
</dbReference>